<dbReference type="AlphaFoldDB" id="A0AAD1UPT2"/>
<feature type="compositionally biased region" description="Polar residues" evidence="1">
    <location>
        <begin position="355"/>
        <end position="370"/>
    </location>
</feature>
<feature type="compositionally biased region" description="Low complexity" evidence="1">
    <location>
        <begin position="26"/>
        <end position="39"/>
    </location>
</feature>
<reference evidence="3" key="1">
    <citation type="submission" date="2023-07" db="EMBL/GenBank/DDBJ databases">
        <authorList>
            <consortium name="AG Swart"/>
            <person name="Singh M."/>
            <person name="Singh A."/>
            <person name="Seah K."/>
            <person name="Emmerich C."/>
        </authorList>
    </citation>
    <scope>NUCLEOTIDE SEQUENCE</scope>
    <source>
        <strain evidence="3">DP1</strain>
    </source>
</reference>
<dbReference type="Proteomes" id="UP001295684">
    <property type="component" value="Unassembled WGS sequence"/>
</dbReference>
<feature type="transmembrane region" description="Helical" evidence="2">
    <location>
        <begin position="329"/>
        <end position="348"/>
    </location>
</feature>
<feature type="transmembrane region" description="Helical" evidence="2">
    <location>
        <begin position="130"/>
        <end position="147"/>
    </location>
</feature>
<accession>A0AAD1UPT2</accession>
<feature type="transmembrane region" description="Helical" evidence="2">
    <location>
        <begin position="270"/>
        <end position="289"/>
    </location>
</feature>
<feature type="transmembrane region" description="Helical" evidence="2">
    <location>
        <begin position="385"/>
        <end position="404"/>
    </location>
</feature>
<protein>
    <submittedName>
        <fullName evidence="3">Uncharacterized protein</fullName>
    </submittedName>
</protein>
<feature type="transmembrane region" description="Helical" evidence="2">
    <location>
        <begin position="301"/>
        <end position="322"/>
    </location>
</feature>
<keyword evidence="4" id="KW-1185">Reference proteome</keyword>
<feature type="transmembrane region" description="Helical" evidence="2">
    <location>
        <begin position="209"/>
        <end position="228"/>
    </location>
</feature>
<gene>
    <name evidence="3" type="ORF">ECRASSUSDP1_LOCUS12199</name>
</gene>
<keyword evidence="2" id="KW-0812">Transmembrane</keyword>
<evidence type="ECO:0000256" key="1">
    <source>
        <dbReference type="SAM" id="MobiDB-lite"/>
    </source>
</evidence>
<organism evidence="3 4">
    <name type="scientific">Euplotes crassus</name>
    <dbReference type="NCBI Taxonomy" id="5936"/>
    <lineage>
        <taxon>Eukaryota</taxon>
        <taxon>Sar</taxon>
        <taxon>Alveolata</taxon>
        <taxon>Ciliophora</taxon>
        <taxon>Intramacronucleata</taxon>
        <taxon>Spirotrichea</taxon>
        <taxon>Hypotrichia</taxon>
        <taxon>Euplotida</taxon>
        <taxon>Euplotidae</taxon>
        <taxon>Moneuplotes</taxon>
    </lineage>
</organism>
<keyword evidence="2" id="KW-0472">Membrane</keyword>
<evidence type="ECO:0000313" key="3">
    <source>
        <dbReference type="EMBL" id="CAI2370880.1"/>
    </source>
</evidence>
<feature type="region of interest" description="Disordered" evidence="1">
    <location>
        <begin position="355"/>
        <end position="376"/>
    </location>
</feature>
<sequence length="409" mass="45886">MNYSSVLSLSSKGGDQPKTGYKAHVSHSSTPSKKSSSESSLDRISKSRNHFEVELLDNENEKFLQDSSSFMDKKYNFDAREVQVKNRVRDYAVTALNVVWTAVAYLALALSMFLSNYVYSINKLNPWEDIYGKSLVGVMLSYLLMRVQGISPFELYSHIRVRIFVMEAIFITALCLIMYGVQQVSILTSASCLILFFVFTDHYFGLTNIFIFMAIVGLTVLANPFGILRAGQNQEIPVICLALGSILLVLGRNSSDYVRQCLPISTGTFYFYLLCVMVVPALMIASFSIGSVQISYGFFEIGYFLVNGTLTWFAIWLVVKVMSFDKENYLETLAYTIIVYSILLTMIVNKYKTNDGSGETEPQQGQSPSSPEVAPTSEGVADLGFWEYLGIAVMIGLRFVYSVYKMAKY</sequence>
<dbReference type="EMBL" id="CAMPGE010012092">
    <property type="protein sequence ID" value="CAI2370880.1"/>
    <property type="molecule type" value="Genomic_DNA"/>
</dbReference>
<evidence type="ECO:0000313" key="4">
    <source>
        <dbReference type="Proteomes" id="UP001295684"/>
    </source>
</evidence>
<feature type="transmembrane region" description="Helical" evidence="2">
    <location>
        <begin position="95"/>
        <end position="118"/>
    </location>
</feature>
<feature type="compositionally biased region" description="Polar residues" evidence="1">
    <location>
        <begin position="1"/>
        <end position="13"/>
    </location>
</feature>
<evidence type="ECO:0000256" key="2">
    <source>
        <dbReference type="SAM" id="Phobius"/>
    </source>
</evidence>
<comment type="caution">
    <text evidence="3">The sequence shown here is derived from an EMBL/GenBank/DDBJ whole genome shotgun (WGS) entry which is preliminary data.</text>
</comment>
<keyword evidence="2" id="KW-1133">Transmembrane helix</keyword>
<feature type="region of interest" description="Disordered" evidence="1">
    <location>
        <begin position="1"/>
        <end position="43"/>
    </location>
</feature>
<proteinExistence type="predicted"/>
<name>A0AAD1UPT2_EUPCR</name>
<feature type="transmembrane region" description="Helical" evidence="2">
    <location>
        <begin position="159"/>
        <end position="180"/>
    </location>
</feature>